<dbReference type="RefSeq" id="XP_008717998.1">
    <property type="nucleotide sequence ID" value="XM_008719776.1"/>
</dbReference>
<proteinExistence type="predicted"/>
<evidence type="ECO:0000313" key="1">
    <source>
        <dbReference type="EMBL" id="ETN39213.1"/>
    </source>
</evidence>
<gene>
    <name evidence="1" type="ORF">HMPREF1541_05436</name>
</gene>
<name>W2RTX0_CYPE1</name>
<keyword evidence="2" id="KW-1185">Reference proteome</keyword>
<sequence>MAYSLHATEPLDYIHALRALIPKNEALPAADYAQKYDAACITHSRWLVHEGYAHDILCSGALWLELSAKIPSWTMTFGRPPRSRTRTGQVTYYEDPTLYVNDGTTPAVQAAQWQAEGLHMNWKATGETIDFQHVLPVAVSLIWPSIPRSSASIEDDALRIGGFQLDSLADIDANSFYAYRTRRVVSGLHLVWEFYKQTAVRQTNEVESFVERAGWWEEFNMSEGPRVNRGGLFGAESILFYTSGAAAADMAPCAARLAKHGDLRNYQQTDSTQSSSAVRSSSVREVGQKQEIAIGPENQAGWCLA</sequence>
<reference evidence="1 2" key="1">
    <citation type="submission" date="2013-03" db="EMBL/GenBank/DDBJ databases">
        <title>The Genome Sequence of Phialophora europaea CBS 101466.</title>
        <authorList>
            <consortium name="The Broad Institute Genomics Platform"/>
            <person name="Cuomo C."/>
            <person name="de Hoog S."/>
            <person name="Gorbushina A."/>
            <person name="Walker B."/>
            <person name="Young S.K."/>
            <person name="Zeng Q."/>
            <person name="Gargeya S."/>
            <person name="Fitzgerald M."/>
            <person name="Haas B."/>
            <person name="Abouelleil A."/>
            <person name="Allen A.W."/>
            <person name="Alvarado L."/>
            <person name="Arachchi H.M."/>
            <person name="Berlin A.M."/>
            <person name="Chapman S.B."/>
            <person name="Gainer-Dewar J."/>
            <person name="Goldberg J."/>
            <person name="Griggs A."/>
            <person name="Gujja S."/>
            <person name="Hansen M."/>
            <person name="Howarth C."/>
            <person name="Imamovic A."/>
            <person name="Ireland A."/>
            <person name="Larimer J."/>
            <person name="McCowan C."/>
            <person name="Murphy C."/>
            <person name="Pearson M."/>
            <person name="Poon T.W."/>
            <person name="Priest M."/>
            <person name="Roberts A."/>
            <person name="Saif S."/>
            <person name="Shea T."/>
            <person name="Sisk P."/>
            <person name="Sykes S."/>
            <person name="Wortman J."/>
            <person name="Nusbaum C."/>
            <person name="Birren B."/>
        </authorList>
    </citation>
    <scope>NUCLEOTIDE SEQUENCE [LARGE SCALE GENOMIC DNA]</scope>
    <source>
        <strain evidence="1 2">CBS 101466</strain>
    </source>
</reference>
<dbReference type="GeneID" id="19972775"/>
<organism evidence="1 2">
    <name type="scientific">Cyphellophora europaea (strain CBS 101466)</name>
    <name type="common">Phialophora europaea</name>
    <dbReference type="NCBI Taxonomy" id="1220924"/>
    <lineage>
        <taxon>Eukaryota</taxon>
        <taxon>Fungi</taxon>
        <taxon>Dikarya</taxon>
        <taxon>Ascomycota</taxon>
        <taxon>Pezizomycotina</taxon>
        <taxon>Eurotiomycetes</taxon>
        <taxon>Chaetothyriomycetidae</taxon>
        <taxon>Chaetothyriales</taxon>
        <taxon>Cyphellophoraceae</taxon>
        <taxon>Cyphellophora</taxon>
    </lineage>
</organism>
<dbReference type="EMBL" id="KB822721">
    <property type="protein sequence ID" value="ETN39213.1"/>
    <property type="molecule type" value="Genomic_DNA"/>
</dbReference>
<evidence type="ECO:0000313" key="2">
    <source>
        <dbReference type="Proteomes" id="UP000030752"/>
    </source>
</evidence>
<protein>
    <submittedName>
        <fullName evidence="1">Uncharacterized protein</fullName>
    </submittedName>
</protein>
<accession>W2RTX0</accession>
<dbReference type="AlphaFoldDB" id="W2RTX0"/>
<dbReference type="InParanoid" id="W2RTX0"/>
<dbReference type="HOGENOM" id="CLU_912218_0_0_1"/>
<dbReference type="Proteomes" id="UP000030752">
    <property type="component" value="Unassembled WGS sequence"/>
</dbReference>
<dbReference type="VEuPathDB" id="FungiDB:HMPREF1541_05436"/>